<dbReference type="GO" id="GO:0034028">
    <property type="term" value="F:5-(carboxyamino)imidazole ribonucleotide synthase activity"/>
    <property type="evidence" value="ECO:0007669"/>
    <property type="project" value="UniProtKB-UniRule"/>
</dbReference>
<dbReference type="OrthoDB" id="9804625at2"/>
<reference evidence="8 9" key="1">
    <citation type="submission" date="2012-02" db="EMBL/GenBank/DDBJ databases">
        <title>Complete genome sequence of Caldilinea aerophila DSM 14535 (= NBRC 102666).</title>
        <authorList>
            <person name="Oguchi A."/>
            <person name="Hosoyama A."/>
            <person name="Sekine M."/>
            <person name="Fukai R."/>
            <person name="Kato Y."/>
            <person name="Nakamura S."/>
            <person name="Hanada S."/>
            <person name="Yamazaki S."/>
            <person name="Fujita N."/>
        </authorList>
    </citation>
    <scope>NUCLEOTIDE SEQUENCE [LARGE SCALE GENOMIC DNA]</scope>
    <source>
        <strain evidence="9">DSM 14535 / JCM 11387 / NBRC 104270 / STL-6-O1</strain>
    </source>
</reference>
<dbReference type="RefSeq" id="WP_014431419.1">
    <property type="nucleotide sequence ID" value="NC_017079.1"/>
</dbReference>
<evidence type="ECO:0000256" key="5">
    <source>
        <dbReference type="HAMAP-Rule" id="MF_01928"/>
    </source>
</evidence>
<keyword evidence="9" id="KW-1185">Reference proteome</keyword>
<feature type="binding site" evidence="5">
    <location>
        <position position="150"/>
    </location>
    <ligand>
        <name>ATP</name>
        <dbReference type="ChEBI" id="CHEBI:30616"/>
    </ligand>
</feature>
<comment type="function">
    <text evidence="5">Catalyzes the ATP-dependent conversion of 5-aminoimidazole ribonucleotide (AIR) and HCO(3)(-) to N5-carboxyaminoimidazole ribonucleotide (N5-CAIR).</text>
</comment>
<dbReference type="Pfam" id="PF02222">
    <property type="entry name" value="ATP-grasp"/>
    <property type="match status" value="1"/>
</dbReference>
<dbReference type="GO" id="GO:0005524">
    <property type="term" value="F:ATP binding"/>
    <property type="evidence" value="ECO:0007669"/>
    <property type="project" value="UniProtKB-UniRule"/>
</dbReference>
<comment type="similarity">
    <text evidence="5 6">Belongs to the PurK/PurT family.</text>
</comment>
<dbReference type="FunFam" id="3.30.470.20:FF:000029">
    <property type="entry name" value="N5-carboxyaminoimidazole ribonucleotide synthase"/>
    <property type="match status" value="1"/>
</dbReference>
<dbReference type="NCBIfam" id="NF004675">
    <property type="entry name" value="PRK06019.1-1"/>
    <property type="match status" value="1"/>
</dbReference>
<dbReference type="NCBIfam" id="NF004677">
    <property type="entry name" value="PRK06019.1-3"/>
    <property type="match status" value="1"/>
</dbReference>
<keyword evidence="2 5" id="KW-0547">Nucleotide-binding</keyword>
<dbReference type="PATRIC" id="fig|926550.5.peg.150"/>
<dbReference type="STRING" id="926550.CLDAP_01370"/>
<dbReference type="KEGG" id="cap:CLDAP_01370"/>
<dbReference type="InterPro" id="IPR011761">
    <property type="entry name" value="ATP-grasp"/>
</dbReference>
<dbReference type="EC" id="6.3.4.18" evidence="5 6"/>
<dbReference type="SUPFAM" id="SSF51246">
    <property type="entry name" value="Rudiment single hybrid motif"/>
    <property type="match status" value="1"/>
</dbReference>
<dbReference type="InterPro" id="IPR054350">
    <property type="entry name" value="PurT/PurK_preATP-grasp"/>
</dbReference>
<evidence type="ECO:0000313" key="9">
    <source>
        <dbReference type="Proteomes" id="UP000007880"/>
    </source>
</evidence>
<keyword evidence="3 5" id="KW-0658">Purine biosynthesis</keyword>
<dbReference type="EMBL" id="AP012337">
    <property type="protein sequence ID" value="BAL98176.1"/>
    <property type="molecule type" value="Genomic_DNA"/>
</dbReference>
<dbReference type="HOGENOM" id="CLU_011534_0_1_0"/>
<dbReference type="Gene3D" id="3.40.50.20">
    <property type="match status" value="1"/>
</dbReference>
<accession>I0HYT9</accession>
<dbReference type="InterPro" id="IPR013815">
    <property type="entry name" value="ATP_grasp_subdomain_1"/>
</dbReference>
<dbReference type="Pfam" id="PF17769">
    <property type="entry name" value="PurK_C"/>
    <property type="match status" value="1"/>
</dbReference>
<dbReference type="PANTHER" id="PTHR11609">
    <property type="entry name" value="PURINE BIOSYNTHESIS PROTEIN 6/7, PUR6/7"/>
    <property type="match status" value="1"/>
</dbReference>
<evidence type="ECO:0000256" key="3">
    <source>
        <dbReference type="ARBA" id="ARBA00022755"/>
    </source>
</evidence>
<dbReference type="InterPro" id="IPR016185">
    <property type="entry name" value="PreATP-grasp_dom_sf"/>
</dbReference>
<dbReference type="NCBIfam" id="TIGR01161">
    <property type="entry name" value="purK"/>
    <property type="match status" value="1"/>
</dbReference>
<dbReference type="SUPFAM" id="SSF52440">
    <property type="entry name" value="PreATP-grasp domain"/>
    <property type="match status" value="1"/>
</dbReference>
<keyword evidence="1 5" id="KW-0436">Ligase</keyword>
<evidence type="ECO:0000256" key="6">
    <source>
        <dbReference type="RuleBase" id="RU361200"/>
    </source>
</evidence>
<dbReference type="InterPro" id="IPR029752">
    <property type="entry name" value="D-isomer_DH_CS1"/>
</dbReference>
<evidence type="ECO:0000256" key="2">
    <source>
        <dbReference type="ARBA" id="ARBA00022741"/>
    </source>
</evidence>
<dbReference type="SUPFAM" id="SSF56059">
    <property type="entry name" value="Glutathione synthetase ATP-binding domain-like"/>
    <property type="match status" value="1"/>
</dbReference>
<feature type="binding site" evidence="5">
    <location>
        <begin position="155"/>
        <end position="161"/>
    </location>
    <ligand>
        <name>ATP</name>
        <dbReference type="ChEBI" id="CHEBI:30616"/>
    </ligand>
</feature>
<feature type="binding site" evidence="5">
    <location>
        <position position="193"/>
    </location>
    <ligand>
        <name>ATP</name>
        <dbReference type="ChEBI" id="CHEBI:30616"/>
    </ligand>
</feature>
<dbReference type="PROSITE" id="PS00065">
    <property type="entry name" value="D_2_HYDROXYACID_DH_1"/>
    <property type="match status" value="1"/>
</dbReference>
<gene>
    <name evidence="5 6 8" type="primary">purK</name>
    <name evidence="8" type="ordered locus">CLDAP_01370</name>
</gene>
<sequence length="388" mass="42017">MKRSTVIYPPAVIGVFGSGQLGRMLALAARAMGYRIHTYSPDRDSPTGQIADREVCAPYEDLDAVRKFVRQVDVITFEFENVAAAVAQVAAEEGVPVRPGGHVLHTTQQRLREKQFLRSAGLPVTPFAAVHSEEELQEAVAQIGTPAILKTAAFGYDGKGQMRIDAPEQALSAWNTIGRQAAILEGFVDFACELSVVAARGMDGAFAHWGVIENIHRNHILDLSVAPAQIDPRLACEAIELARAVLEKLDVVGVLCVEMFLDRRERLLINELAPRPHNSGHLTIEASITSQFEQQARAICGLPLGATDLLRPAAMANLLGDLWSNGEPDWSTALAIPGVKLHLYGKKEPRAGRKMGHLTALAGTIEAARTKVLQARAALAEKPDSVQR</sequence>
<dbReference type="GO" id="GO:0006189">
    <property type="term" value="P:'de novo' IMP biosynthetic process"/>
    <property type="evidence" value="ECO:0007669"/>
    <property type="project" value="UniProtKB-UniRule"/>
</dbReference>
<dbReference type="PANTHER" id="PTHR11609:SF5">
    <property type="entry name" value="PHOSPHORIBOSYLAMINOIMIDAZOLE CARBOXYLASE"/>
    <property type="match status" value="1"/>
</dbReference>
<dbReference type="InterPro" id="IPR005875">
    <property type="entry name" value="PurK"/>
</dbReference>
<proteinExistence type="inferred from homology"/>
<feature type="binding site" evidence="5">
    <location>
        <begin position="185"/>
        <end position="188"/>
    </location>
    <ligand>
        <name>ATP</name>
        <dbReference type="ChEBI" id="CHEBI:30616"/>
    </ligand>
</feature>
<dbReference type="InterPro" id="IPR040686">
    <property type="entry name" value="PurK_C"/>
</dbReference>
<comment type="pathway">
    <text evidence="5 6">Purine metabolism; IMP biosynthesis via de novo pathway; 5-amino-1-(5-phospho-D-ribosyl)imidazole-4-carboxylate from 5-amino-1-(5-phospho-D-ribosyl)imidazole (N5-CAIR route): step 1/2.</text>
</comment>
<dbReference type="AlphaFoldDB" id="I0HYT9"/>
<organism evidence="8 9">
    <name type="scientific">Caldilinea aerophila (strain DSM 14535 / JCM 11387 / NBRC 104270 / STL-6-O1)</name>
    <dbReference type="NCBI Taxonomy" id="926550"/>
    <lineage>
        <taxon>Bacteria</taxon>
        <taxon>Bacillati</taxon>
        <taxon>Chloroflexota</taxon>
        <taxon>Caldilineae</taxon>
        <taxon>Caldilineales</taxon>
        <taxon>Caldilineaceae</taxon>
        <taxon>Caldilinea</taxon>
    </lineage>
</organism>
<dbReference type="HAMAP" id="MF_01928">
    <property type="entry name" value="PurK"/>
    <property type="match status" value="1"/>
</dbReference>
<feature type="binding site" evidence="5">
    <location>
        <position position="110"/>
    </location>
    <ligand>
        <name>ATP</name>
        <dbReference type="ChEBI" id="CHEBI:30616"/>
    </ligand>
</feature>
<feature type="binding site" evidence="5">
    <location>
        <position position="216"/>
    </location>
    <ligand>
        <name>ATP</name>
        <dbReference type="ChEBI" id="CHEBI:30616"/>
    </ligand>
</feature>
<dbReference type="Gene3D" id="3.30.470.20">
    <property type="entry name" value="ATP-grasp fold, B domain"/>
    <property type="match status" value="1"/>
</dbReference>
<dbReference type="NCBIfam" id="NF004679">
    <property type="entry name" value="PRK06019.1-5"/>
    <property type="match status" value="1"/>
</dbReference>
<name>I0HYT9_CALAS</name>
<comment type="catalytic activity">
    <reaction evidence="5 6">
        <text>5-amino-1-(5-phospho-beta-D-ribosyl)imidazole + hydrogencarbonate + ATP = 5-carboxyamino-1-(5-phospho-D-ribosyl)imidazole + ADP + phosphate + 2 H(+)</text>
        <dbReference type="Rhea" id="RHEA:19317"/>
        <dbReference type="ChEBI" id="CHEBI:15378"/>
        <dbReference type="ChEBI" id="CHEBI:17544"/>
        <dbReference type="ChEBI" id="CHEBI:30616"/>
        <dbReference type="ChEBI" id="CHEBI:43474"/>
        <dbReference type="ChEBI" id="CHEBI:58730"/>
        <dbReference type="ChEBI" id="CHEBI:137981"/>
        <dbReference type="ChEBI" id="CHEBI:456216"/>
        <dbReference type="EC" id="6.3.4.18"/>
    </reaction>
</comment>
<keyword evidence="4 5" id="KW-0067">ATP-binding</keyword>
<feature type="domain" description="ATP-grasp" evidence="7">
    <location>
        <begin position="114"/>
        <end position="300"/>
    </location>
</feature>
<dbReference type="GO" id="GO:0046872">
    <property type="term" value="F:metal ion binding"/>
    <property type="evidence" value="ECO:0007669"/>
    <property type="project" value="InterPro"/>
</dbReference>
<dbReference type="InterPro" id="IPR003135">
    <property type="entry name" value="ATP-grasp_carboxylate-amine"/>
</dbReference>
<evidence type="ECO:0000259" key="7">
    <source>
        <dbReference type="PROSITE" id="PS50975"/>
    </source>
</evidence>
<feature type="binding site" evidence="5">
    <location>
        <begin position="270"/>
        <end position="271"/>
    </location>
    <ligand>
        <name>ATP</name>
        <dbReference type="ChEBI" id="CHEBI:30616"/>
    </ligand>
</feature>
<dbReference type="Pfam" id="PF22660">
    <property type="entry name" value="RS_preATP-grasp-like"/>
    <property type="match status" value="1"/>
</dbReference>
<dbReference type="FunFam" id="3.30.1490.20:FF:000015">
    <property type="entry name" value="N5-carboxyaminoimidazole ribonucleotide synthase"/>
    <property type="match status" value="1"/>
</dbReference>
<comment type="subunit">
    <text evidence="5 6">Homodimer.</text>
</comment>
<comment type="function">
    <text evidence="6">Catalyzes the ATP-dependent conversion of 5-aminoimidazole ribonucleotide (AIR) and HCO(3)- to N5-carboxyaminoimidazole ribonucleotide (N5-CAIR).</text>
</comment>
<evidence type="ECO:0000256" key="1">
    <source>
        <dbReference type="ARBA" id="ARBA00022598"/>
    </source>
</evidence>
<evidence type="ECO:0000256" key="4">
    <source>
        <dbReference type="ARBA" id="ARBA00022840"/>
    </source>
</evidence>
<evidence type="ECO:0000313" key="8">
    <source>
        <dbReference type="EMBL" id="BAL98176.1"/>
    </source>
</evidence>
<dbReference type="eggNOG" id="COG0026">
    <property type="taxonomic scope" value="Bacteria"/>
</dbReference>
<dbReference type="Proteomes" id="UP000007880">
    <property type="component" value="Chromosome"/>
</dbReference>
<protein>
    <recommendedName>
        <fullName evidence="5 6">N5-carboxyaminoimidazole ribonucleotide synthase</fullName>
        <shortName evidence="5 6">N5-CAIR synthase</shortName>
        <ecNumber evidence="5 6">6.3.4.18</ecNumber>
    </recommendedName>
    <alternativeName>
        <fullName evidence="5 6">5-(carboxyamino)imidazole ribonucleotide synthetase</fullName>
    </alternativeName>
</protein>
<dbReference type="Gene3D" id="3.30.1490.20">
    <property type="entry name" value="ATP-grasp fold, A domain"/>
    <property type="match status" value="1"/>
</dbReference>
<dbReference type="InterPro" id="IPR011054">
    <property type="entry name" value="Rudment_hybrid_motif"/>
</dbReference>
<dbReference type="UniPathway" id="UPA00074">
    <property type="reaction ID" value="UER00942"/>
</dbReference>
<dbReference type="NCBIfam" id="NF004676">
    <property type="entry name" value="PRK06019.1-2"/>
    <property type="match status" value="1"/>
</dbReference>
<dbReference type="GO" id="GO:0005829">
    <property type="term" value="C:cytosol"/>
    <property type="evidence" value="ECO:0007669"/>
    <property type="project" value="TreeGrafter"/>
</dbReference>
<dbReference type="PROSITE" id="PS50975">
    <property type="entry name" value="ATP_GRASP"/>
    <property type="match status" value="1"/>
</dbReference>
<dbReference type="GO" id="GO:0004638">
    <property type="term" value="F:phosphoribosylaminoimidazole carboxylase activity"/>
    <property type="evidence" value="ECO:0007669"/>
    <property type="project" value="InterPro"/>
</dbReference>